<dbReference type="PANTHER" id="PTHR30535">
    <property type="entry name" value="VITAMIN B12-BINDING PROTEIN"/>
    <property type="match status" value="1"/>
</dbReference>
<dbReference type="RefSeq" id="WP_055433388.1">
    <property type="nucleotide sequence ID" value="NZ_CYHA01000001.1"/>
</dbReference>
<dbReference type="AlphaFoldDB" id="A0A0K6GTI6"/>
<protein>
    <submittedName>
        <fullName evidence="4">ABC-type Fe3+-hydroxamate transport system, periplasmic component</fullName>
    </submittedName>
</protein>
<name>A0A0K6GTI6_9NEIS</name>
<keyword evidence="5" id="KW-1185">Reference proteome</keyword>
<dbReference type="OrthoDB" id="6495095at2"/>
<evidence type="ECO:0000256" key="2">
    <source>
        <dbReference type="SAM" id="SignalP"/>
    </source>
</evidence>
<dbReference type="Gene3D" id="3.40.50.1980">
    <property type="entry name" value="Nitrogenase molybdenum iron protein domain"/>
    <property type="match status" value="2"/>
</dbReference>
<evidence type="ECO:0000256" key="1">
    <source>
        <dbReference type="ARBA" id="ARBA00022729"/>
    </source>
</evidence>
<dbReference type="Proteomes" id="UP000243535">
    <property type="component" value="Unassembled WGS sequence"/>
</dbReference>
<dbReference type="EMBL" id="CYHA01000001">
    <property type="protein sequence ID" value="CUA82036.1"/>
    <property type="molecule type" value="Genomic_DNA"/>
</dbReference>
<dbReference type="PANTHER" id="PTHR30535:SF34">
    <property type="entry name" value="MOLYBDATE-BINDING PROTEIN MOLA"/>
    <property type="match status" value="1"/>
</dbReference>
<feature type="chain" id="PRO_5005503710" evidence="2">
    <location>
        <begin position="18"/>
        <end position="285"/>
    </location>
</feature>
<gene>
    <name evidence="4" type="ORF">Ga0061063_0886</name>
</gene>
<dbReference type="InterPro" id="IPR002491">
    <property type="entry name" value="ABC_transptr_periplasmic_BD"/>
</dbReference>
<dbReference type="Pfam" id="PF01497">
    <property type="entry name" value="Peripla_BP_2"/>
    <property type="match status" value="1"/>
</dbReference>
<proteinExistence type="predicted"/>
<dbReference type="GO" id="GO:0071281">
    <property type="term" value="P:cellular response to iron ion"/>
    <property type="evidence" value="ECO:0007669"/>
    <property type="project" value="TreeGrafter"/>
</dbReference>
<dbReference type="InterPro" id="IPR050902">
    <property type="entry name" value="ABC_Transporter_SBP"/>
</dbReference>
<dbReference type="NCBIfam" id="NF038402">
    <property type="entry name" value="TroA_like"/>
    <property type="match status" value="1"/>
</dbReference>
<sequence length="285" mass="30457">MRSLLLLLSLACLPALALDAVDGTGRRLALARPANRIVSLAPHATELLFAAGAGPRVVGVVDYSNWPPAAQRLPKVGGLSGISLEAVLRLHPDLVVVWRDGTSPRDIARLEDLGIPVFISHPLALPDVARELVALGTLAGSAPQAEVAARQYRERLTALERTYAHRRPVRVFFQIGEAPLFTVSDQSFVGSLIRLCGGINVFGRLSLPAPQVSLEAVVAARPEVIVATDPAPLRRWDAWPAVARGQRFVVAADPVSRPGPRLAEGAAELCRRIDAVRSRPGLTPP</sequence>
<dbReference type="InterPro" id="IPR054828">
    <property type="entry name" value="Vit_B12_bind_prot"/>
</dbReference>
<dbReference type="CDD" id="cd01144">
    <property type="entry name" value="BtuF"/>
    <property type="match status" value="1"/>
</dbReference>
<reference evidence="5" key="1">
    <citation type="submission" date="2015-08" db="EMBL/GenBank/DDBJ databases">
        <authorList>
            <person name="Varghese N."/>
        </authorList>
    </citation>
    <scope>NUCLEOTIDE SEQUENCE [LARGE SCALE GENOMIC DNA]</scope>
    <source>
        <strain evidence="5">DSM 17901</strain>
    </source>
</reference>
<keyword evidence="1 2" id="KW-0732">Signal</keyword>
<evidence type="ECO:0000313" key="5">
    <source>
        <dbReference type="Proteomes" id="UP000243535"/>
    </source>
</evidence>
<dbReference type="STRING" id="375574.GCA_001418035_00683"/>
<dbReference type="SUPFAM" id="SSF53807">
    <property type="entry name" value="Helical backbone' metal receptor"/>
    <property type="match status" value="1"/>
</dbReference>
<evidence type="ECO:0000313" key="4">
    <source>
        <dbReference type="EMBL" id="CUA82036.1"/>
    </source>
</evidence>
<dbReference type="PROSITE" id="PS50983">
    <property type="entry name" value="FE_B12_PBP"/>
    <property type="match status" value="1"/>
</dbReference>
<feature type="signal peptide" evidence="2">
    <location>
        <begin position="1"/>
        <end position="17"/>
    </location>
</feature>
<feature type="domain" description="Fe/B12 periplasmic-binding" evidence="3">
    <location>
        <begin position="36"/>
        <end position="277"/>
    </location>
</feature>
<evidence type="ECO:0000259" key="3">
    <source>
        <dbReference type="PROSITE" id="PS50983"/>
    </source>
</evidence>
<organism evidence="4 5">
    <name type="scientific">Gulbenkiania indica</name>
    <dbReference type="NCBI Taxonomy" id="375574"/>
    <lineage>
        <taxon>Bacteria</taxon>
        <taxon>Pseudomonadati</taxon>
        <taxon>Pseudomonadota</taxon>
        <taxon>Betaproteobacteria</taxon>
        <taxon>Neisseriales</taxon>
        <taxon>Chromobacteriaceae</taxon>
        <taxon>Gulbenkiania</taxon>
    </lineage>
</organism>
<accession>A0A0K6GTI6</accession>